<dbReference type="RefSeq" id="WP_147687320.1">
    <property type="nucleotide sequence ID" value="NZ_VDUX01000007.1"/>
</dbReference>
<dbReference type="PANTHER" id="PTHR33371:SF18">
    <property type="entry name" value="MCE-FAMILY PROTEIN MCE3C"/>
    <property type="match status" value="1"/>
</dbReference>
<dbReference type="AlphaFoldDB" id="A0A5C8NCQ9"/>
<accession>A0A5C8NCQ9</accession>
<evidence type="ECO:0000259" key="1">
    <source>
        <dbReference type="Pfam" id="PF02470"/>
    </source>
</evidence>
<feature type="domain" description="Mce/MlaD" evidence="1">
    <location>
        <begin position="33"/>
        <end position="106"/>
    </location>
</feature>
<dbReference type="OrthoDB" id="5241191at2"/>
<dbReference type="InterPro" id="IPR003399">
    <property type="entry name" value="Mce/MlaD"/>
</dbReference>
<sequence length="319" mass="33603">MTSNALLKIAAAVAVLALIVVGLATTVLSGGTEHQARFVHASGLRAGDAVRVAGIPSGHVTSIRLDGADAVVSFELDGGVELHVDSTAAVKMATLLGQNYLEVVPGHGPVTDQPIPTSRTTPAYTVSDVVTQTNETVGSLDLDAIDQAVGAMATTLDQDPKQTDAALRGATRLARTIGQKDEQVDRLLTHVHDVTAMVRAQQDDLDELLGDADTVASLVARRRDTVKRLLTTAEDVTAGLERLAAANTEGVSEVLDQFHAVLGVLRANADQLDRSLERLAPMARYFANATGNGPWIDVYAPFFLLPDKAVCALDPKSCQ</sequence>
<dbReference type="InterPro" id="IPR052336">
    <property type="entry name" value="MlaD_Phospholipid_Transporter"/>
</dbReference>
<reference evidence="3 4" key="1">
    <citation type="submission" date="2019-06" db="EMBL/GenBank/DDBJ databases">
        <title>Aeromicrobium sp. nov., isolated from a maize field.</title>
        <authorList>
            <person name="Lin S.-Y."/>
            <person name="Tsai C.-F."/>
            <person name="Young C.-C."/>
        </authorList>
    </citation>
    <scope>NUCLEOTIDE SEQUENCE [LARGE SCALE GENOMIC DNA]</scope>
    <source>
        <strain evidence="3 4">CC-CFT486</strain>
    </source>
</reference>
<feature type="domain" description="Mammalian cell entry C-terminal" evidence="2">
    <location>
        <begin position="113"/>
        <end position="293"/>
    </location>
</feature>
<dbReference type="Pfam" id="PF11887">
    <property type="entry name" value="Mce4_CUP1"/>
    <property type="match status" value="1"/>
</dbReference>
<gene>
    <name evidence="3" type="ORF">FHP06_13440</name>
</gene>
<name>A0A5C8NCQ9_9ACTN</name>
<evidence type="ECO:0000259" key="2">
    <source>
        <dbReference type="Pfam" id="PF11887"/>
    </source>
</evidence>
<evidence type="ECO:0000313" key="3">
    <source>
        <dbReference type="EMBL" id="TXL57387.1"/>
    </source>
</evidence>
<dbReference type="Pfam" id="PF02470">
    <property type="entry name" value="MlaD"/>
    <property type="match status" value="1"/>
</dbReference>
<dbReference type="GO" id="GO:0005576">
    <property type="term" value="C:extracellular region"/>
    <property type="evidence" value="ECO:0007669"/>
    <property type="project" value="TreeGrafter"/>
</dbReference>
<keyword evidence="4" id="KW-1185">Reference proteome</keyword>
<protein>
    <submittedName>
        <fullName evidence="3">MCE family protein</fullName>
    </submittedName>
</protein>
<dbReference type="InterPro" id="IPR005693">
    <property type="entry name" value="Mce"/>
</dbReference>
<organism evidence="3 4">
    <name type="scientific">Aeromicrobium terrae</name>
    <dbReference type="NCBI Taxonomy" id="2498846"/>
    <lineage>
        <taxon>Bacteria</taxon>
        <taxon>Bacillati</taxon>
        <taxon>Actinomycetota</taxon>
        <taxon>Actinomycetes</taxon>
        <taxon>Propionibacteriales</taxon>
        <taxon>Nocardioidaceae</taxon>
        <taxon>Aeromicrobium</taxon>
    </lineage>
</organism>
<dbReference type="InterPro" id="IPR024516">
    <property type="entry name" value="Mce_C"/>
</dbReference>
<comment type="caution">
    <text evidence="3">The sequence shown here is derived from an EMBL/GenBank/DDBJ whole genome shotgun (WGS) entry which is preliminary data.</text>
</comment>
<dbReference type="NCBIfam" id="TIGR00996">
    <property type="entry name" value="Mtu_fam_mce"/>
    <property type="match status" value="1"/>
</dbReference>
<evidence type="ECO:0000313" key="4">
    <source>
        <dbReference type="Proteomes" id="UP000321571"/>
    </source>
</evidence>
<proteinExistence type="predicted"/>
<dbReference type="PANTHER" id="PTHR33371">
    <property type="entry name" value="INTERMEMBRANE PHOSPHOLIPID TRANSPORT SYSTEM BINDING PROTEIN MLAD-RELATED"/>
    <property type="match status" value="1"/>
</dbReference>
<dbReference type="EMBL" id="VDUX01000007">
    <property type="protein sequence ID" value="TXL57387.1"/>
    <property type="molecule type" value="Genomic_DNA"/>
</dbReference>
<dbReference type="Proteomes" id="UP000321571">
    <property type="component" value="Unassembled WGS sequence"/>
</dbReference>